<comment type="similarity">
    <text evidence="1 20">Belongs to the paramyxoviruses fusion glycoprotein family.</text>
</comment>
<evidence type="ECO:0000256" key="8">
    <source>
        <dbReference type="ARBA" id="ARBA00022729"/>
    </source>
</evidence>
<keyword evidence="15" id="KW-0564">Palmitate</keyword>
<evidence type="ECO:0000313" key="21">
    <source>
        <dbReference type="EMBL" id="AMR70813.1"/>
    </source>
</evidence>
<dbReference type="GO" id="GO:0046718">
    <property type="term" value="P:symbiont entry into host cell"/>
    <property type="evidence" value="ECO:0007669"/>
    <property type="project" value="UniProtKB-KW"/>
</dbReference>
<keyword evidence="19" id="KW-1160">Virus entry into host cell</keyword>
<keyword evidence="17" id="KW-0325">Glycoprotein</keyword>
<dbReference type="EMBL" id="KU646513">
    <property type="protein sequence ID" value="AMR70813.1"/>
    <property type="molecule type" value="Viral_cRNA"/>
</dbReference>
<evidence type="ECO:0000256" key="18">
    <source>
        <dbReference type="ARBA" id="ARBA00023288"/>
    </source>
</evidence>
<evidence type="ECO:0000313" key="22">
    <source>
        <dbReference type="Proteomes" id="UP000136641"/>
    </source>
</evidence>
<evidence type="ECO:0000256" key="9">
    <source>
        <dbReference type="ARBA" id="ARBA00022844"/>
    </source>
</evidence>
<keyword evidence="9" id="KW-0946">Virion</keyword>
<evidence type="ECO:0000256" key="10">
    <source>
        <dbReference type="ARBA" id="ARBA00022870"/>
    </source>
</evidence>
<dbReference type="Proteomes" id="UP000136641">
    <property type="component" value="Genome"/>
</dbReference>
<evidence type="ECO:0000256" key="12">
    <source>
        <dbReference type="ARBA" id="ARBA00022989"/>
    </source>
</evidence>
<evidence type="ECO:0000256" key="17">
    <source>
        <dbReference type="ARBA" id="ARBA00023180"/>
    </source>
</evidence>
<protein>
    <recommendedName>
        <fullName evidence="2 20">Fusion glycoprotein F0</fullName>
    </recommendedName>
</protein>
<name>A0A142J1Z8_9MONO</name>
<keyword evidence="4" id="KW-1032">Host cell membrane</keyword>
<dbReference type="Pfam" id="PF00523">
    <property type="entry name" value="Fusion_gly"/>
    <property type="match status" value="1"/>
</dbReference>
<evidence type="ECO:0000256" key="4">
    <source>
        <dbReference type="ARBA" id="ARBA00022511"/>
    </source>
</evidence>
<dbReference type="Gene3D" id="6.10.10.110">
    <property type="match status" value="1"/>
</dbReference>
<evidence type="ECO:0000256" key="7">
    <source>
        <dbReference type="ARBA" id="ARBA00022692"/>
    </source>
</evidence>
<dbReference type="GO" id="GO:0019031">
    <property type="term" value="C:viral envelope"/>
    <property type="evidence" value="ECO:0007669"/>
    <property type="project" value="UniProtKB-KW"/>
</dbReference>
<keyword evidence="13" id="KW-0175">Coiled coil</keyword>
<evidence type="ECO:0000256" key="5">
    <source>
        <dbReference type="ARBA" id="ARBA00022521"/>
    </source>
</evidence>
<keyword evidence="5" id="KW-1169">Fusion of virus membrane with host cell membrane</keyword>
<keyword evidence="6" id="KW-1162">Viral penetration into host cytoplasm</keyword>
<accession>A0A142J1Z8</accession>
<evidence type="ECO:0000256" key="16">
    <source>
        <dbReference type="ARBA" id="ARBA00023157"/>
    </source>
</evidence>
<keyword evidence="7 20" id="KW-0812">Transmembrane</keyword>
<evidence type="ECO:0000256" key="14">
    <source>
        <dbReference type="ARBA" id="ARBA00023136"/>
    </source>
</evidence>
<evidence type="ECO:0000256" key="1">
    <source>
        <dbReference type="ARBA" id="ARBA00008211"/>
    </source>
</evidence>
<comment type="subcellular location">
    <subcellularLocation>
        <location evidence="20">Virion membrane</location>
        <topology evidence="20">Single-pass type I membrane protein</topology>
    </subcellularLocation>
    <subcellularLocation>
        <location evidence="20">Host cell membrane</location>
        <topology evidence="20">Single-pass membrane protein</topology>
    </subcellularLocation>
</comment>
<keyword evidence="12 20" id="KW-1133">Transmembrane helix</keyword>
<dbReference type="Gene3D" id="2.60.40.1690">
    <property type="entry name" value="Head and neck region of the ectodomain of NDV fusion glycoprotein"/>
    <property type="match status" value="1"/>
</dbReference>
<evidence type="ECO:0000256" key="20">
    <source>
        <dbReference type="RuleBase" id="RU003705"/>
    </source>
</evidence>
<dbReference type="SUPFAM" id="SSF69922">
    <property type="entry name" value="Head and neck region of the ectodomain of NDV fusion glycoprotein"/>
    <property type="match status" value="1"/>
</dbReference>
<feature type="transmembrane region" description="Helical" evidence="20">
    <location>
        <begin position="492"/>
        <end position="517"/>
    </location>
</feature>
<organism evidence="21 22">
    <name type="scientific">Avian paramyxovirus 13 goose/Kazakhstan/5751/2013</name>
    <dbReference type="NCBI Taxonomy" id="1820326"/>
    <lineage>
        <taxon>Viruses</taxon>
        <taxon>Riboviria</taxon>
        <taxon>Orthornavirae</taxon>
        <taxon>Negarnaviricota</taxon>
        <taxon>Haploviricotina</taxon>
        <taxon>Monjiviricetes</taxon>
        <taxon>Mononegavirales</taxon>
        <taxon>Paramyxoviridae</taxon>
        <taxon>Avulavirinae</taxon>
        <taxon>Orthoavulavirus</taxon>
        <taxon>Orthoavulavirus japanense</taxon>
        <taxon>avian paramyxovirus 13</taxon>
    </lineage>
</organism>
<keyword evidence="3" id="KW-1168">Fusion of virus membrane with host membrane</keyword>
<keyword evidence="8" id="KW-0732">Signal</keyword>
<evidence type="ECO:0000256" key="6">
    <source>
        <dbReference type="ARBA" id="ARBA00022595"/>
    </source>
</evidence>
<comment type="subunit">
    <text evidence="20">Homotrimer of disulfide-linked F1-F2.</text>
</comment>
<dbReference type="Gene3D" id="1.10.287.2480">
    <property type="match status" value="1"/>
</dbReference>
<sequence>MARFSWEIFRLSTILLIAQTCQGSIDGRLTLAAGIVPVGDRPISIYTSSQTGIIVVKLIPNLPDNKKDCAKQSLQSYNETLSRILTPLATAMSAIRGNSTTQVRENRLVGAIIGSVALGVATAAQITAATALIQANQNAANIARLANSIAKTNEAVTDLTEGLGTLAIGVGKLQDYVNEQFNNTAVAIDCLTLESRLGIQLSLYLTELMGVFGNQLTSPALTPITIQALYNLAGGNLNALLSRLGASETQLGSLINSGLIKGMPIMYDDANKLLAVQVELPSIGKLNGARSTLLETLAVDTTRGPSSPIIPSAVIEIGGAMEELDLSPCITTDLDMFCTKIISYPLSQSTLSCLNGNLSDCVFSRSEGVLSTPYMTIKGKIVANCKQVICRCMDPPQILSQNYGEALLLIDENTCRSLELSGVILKLAGTYESEYTRNLTVDPSQVIITGPLDISAELSKVNQSIDSAKENIAESNKFLSQVNVKLLSSSAMITYIVATVVCLIIAITGCVIGIYTLTKLKSQQKTLLWLGNNAEMHGSRSKTSF</sequence>
<evidence type="ECO:0000256" key="15">
    <source>
        <dbReference type="ARBA" id="ARBA00023139"/>
    </source>
</evidence>
<keyword evidence="16" id="KW-1015">Disulfide bond</keyword>
<evidence type="ECO:0000256" key="2">
    <source>
        <dbReference type="ARBA" id="ARBA00016586"/>
    </source>
</evidence>
<evidence type="ECO:0000256" key="11">
    <source>
        <dbReference type="ARBA" id="ARBA00022879"/>
    </source>
</evidence>
<dbReference type="GO" id="GO:0019064">
    <property type="term" value="P:fusion of virus membrane with host plasma membrane"/>
    <property type="evidence" value="ECO:0007669"/>
    <property type="project" value="UniProtKB-KW"/>
</dbReference>
<evidence type="ECO:0000256" key="13">
    <source>
        <dbReference type="ARBA" id="ARBA00023054"/>
    </source>
</evidence>
<keyword evidence="18" id="KW-0449">Lipoprotein</keyword>
<dbReference type="GO" id="GO:0055036">
    <property type="term" value="C:virion membrane"/>
    <property type="evidence" value="ECO:0007669"/>
    <property type="project" value="UniProtKB-SubCell"/>
</dbReference>
<reference evidence="21 22" key="1">
    <citation type="submission" date="2016-01" db="EMBL/GenBank/DDBJ databases">
        <title>Complete Genome Sequence of Novel Avian Paramyxovirus (APMV-13) isolated from a wild bird in Kazakhstan.</title>
        <authorList>
            <person name="Seidalina A."/>
            <person name="Asanova S."/>
            <person name="Karamendin K."/>
            <person name="Kydyrmanov A."/>
            <person name="Daulbayeva K."/>
            <person name="Kasymbekov Y."/>
            <person name="Khan E."/>
            <person name="Sayatov M."/>
            <person name="Goodman S."/>
            <person name="Carr I."/>
            <person name="Harrison S."/>
        </authorList>
    </citation>
    <scope>NUCLEOTIDE SEQUENCE [LARGE SCALE GENOMIC DNA]</scope>
    <source>
        <strain evidence="21">APMV-13/white fronted goose/Northern Kazakhstan/5751/2013</strain>
    </source>
</reference>
<keyword evidence="10" id="KW-1043">Host membrane</keyword>
<keyword evidence="14 20" id="KW-0472">Membrane</keyword>
<evidence type="ECO:0000256" key="3">
    <source>
        <dbReference type="ARBA" id="ARBA00022506"/>
    </source>
</evidence>
<dbReference type="SUPFAM" id="SSF58069">
    <property type="entry name" value="Virus ectodomain"/>
    <property type="match status" value="1"/>
</dbReference>
<evidence type="ECO:0000256" key="19">
    <source>
        <dbReference type="ARBA" id="ARBA00023296"/>
    </source>
</evidence>
<dbReference type="GO" id="GO:0020002">
    <property type="term" value="C:host cell plasma membrane"/>
    <property type="evidence" value="ECO:0007669"/>
    <property type="project" value="UniProtKB-SubCell"/>
</dbReference>
<keyword evidence="11 20" id="KW-0261">Viral envelope protein</keyword>
<proteinExistence type="inferred from homology"/>
<dbReference type="InterPro" id="IPR000776">
    <property type="entry name" value="Fusion_F0_Paramyxovir"/>
</dbReference>
<gene>
    <name evidence="21" type="primary">F</name>
</gene>
<dbReference type="Gene3D" id="2.40.490.10">
    <property type="entry name" value="Newcastle disease virus like domain"/>
    <property type="match status" value="1"/>
</dbReference>